<reference evidence="1" key="1">
    <citation type="submission" date="2014-09" db="EMBL/GenBank/DDBJ databases">
        <authorList>
            <person name="Magalhaes I.L.F."/>
            <person name="Oliveira U."/>
            <person name="Santos F.R."/>
            <person name="Vidigal T.H.D.A."/>
            <person name="Brescovit A.D."/>
            <person name="Santos A.J."/>
        </authorList>
    </citation>
    <scope>NUCLEOTIDE SEQUENCE</scope>
    <source>
        <tissue evidence="1">Shoot tissue taken approximately 20 cm above the soil surface</tissue>
    </source>
</reference>
<protein>
    <submittedName>
        <fullName evidence="1">Uncharacterized protein</fullName>
    </submittedName>
</protein>
<accession>A0A0A8Z066</accession>
<name>A0A0A8Z066_ARUDO</name>
<evidence type="ECO:0000313" key="1">
    <source>
        <dbReference type="EMBL" id="JAD30100.1"/>
    </source>
</evidence>
<proteinExistence type="predicted"/>
<dbReference type="EMBL" id="GBRH01267795">
    <property type="protein sequence ID" value="JAD30100.1"/>
    <property type="molecule type" value="Transcribed_RNA"/>
</dbReference>
<dbReference type="AlphaFoldDB" id="A0A0A8Z066"/>
<organism evidence="1">
    <name type="scientific">Arundo donax</name>
    <name type="common">Giant reed</name>
    <name type="synonym">Donax arundinaceus</name>
    <dbReference type="NCBI Taxonomy" id="35708"/>
    <lineage>
        <taxon>Eukaryota</taxon>
        <taxon>Viridiplantae</taxon>
        <taxon>Streptophyta</taxon>
        <taxon>Embryophyta</taxon>
        <taxon>Tracheophyta</taxon>
        <taxon>Spermatophyta</taxon>
        <taxon>Magnoliopsida</taxon>
        <taxon>Liliopsida</taxon>
        <taxon>Poales</taxon>
        <taxon>Poaceae</taxon>
        <taxon>PACMAD clade</taxon>
        <taxon>Arundinoideae</taxon>
        <taxon>Arundineae</taxon>
        <taxon>Arundo</taxon>
    </lineage>
</organism>
<sequence length="67" mass="7719">MTRFYCSANRRTHHTLSTVMGPTIGLIVKSLLCPWSNRRTKHAWTTGIGSTISLSRNTQQVWLLYLR</sequence>
<reference evidence="1" key="2">
    <citation type="journal article" date="2015" name="Data Brief">
        <title>Shoot transcriptome of the giant reed, Arundo donax.</title>
        <authorList>
            <person name="Barrero R.A."/>
            <person name="Guerrero F.D."/>
            <person name="Moolhuijzen P."/>
            <person name="Goolsby J.A."/>
            <person name="Tidwell J."/>
            <person name="Bellgard S.E."/>
            <person name="Bellgard M.I."/>
        </authorList>
    </citation>
    <scope>NUCLEOTIDE SEQUENCE</scope>
    <source>
        <tissue evidence="1">Shoot tissue taken approximately 20 cm above the soil surface</tissue>
    </source>
</reference>